<name>A0A368NG06_9GAMM</name>
<dbReference type="RefSeq" id="WP_114338488.1">
    <property type="nucleotide sequence ID" value="NZ_QPID01000006.1"/>
</dbReference>
<reference evidence="1 2" key="1">
    <citation type="submission" date="2018-07" db="EMBL/GenBank/DDBJ databases">
        <title>Corallincola holothuriorum sp. nov., a new facultative anaerobe isolated from sea cucumber Apostichopus japonicus.</title>
        <authorList>
            <person name="Xia H."/>
        </authorList>
    </citation>
    <scope>NUCLEOTIDE SEQUENCE [LARGE SCALE GENOMIC DNA]</scope>
    <source>
        <strain evidence="1 2">C4</strain>
    </source>
</reference>
<evidence type="ECO:0000313" key="2">
    <source>
        <dbReference type="Proteomes" id="UP000252558"/>
    </source>
</evidence>
<evidence type="ECO:0000313" key="1">
    <source>
        <dbReference type="EMBL" id="RCU49492.1"/>
    </source>
</evidence>
<gene>
    <name evidence="1" type="ORF">DU002_11255</name>
</gene>
<dbReference type="AlphaFoldDB" id="A0A368NG06"/>
<keyword evidence="2" id="KW-1185">Reference proteome</keyword>
<protein>
    <submittedName>
        <fullName evidence="1">Uncharacterized protein</fullName>
    </submittedName>
</protein>
<comment type="caution">
    <text evidence="1">The sequence shown here is derived from an EMBL/GenBank/DDBJ whole genome shotgun (WGS) entry which is preliminary data.</text>
</comment>
<dbReference type="Proteomes" id="UP000252558">
    <property type="component" value="Unassembled WGS sequence"/>
</dbReference>
<organism evidence="1 2">
    <name type="scientific">Corallincola holothuriorum</name>
    <dbReference type="NCBI Taxonomy" id="2282215"/>
    <lineage>
        <taxon>Bacteria</taxon>
        <taxon>Pseudomonadati</taxon>
        <taxon>Pseudomonadota</taxon>
        <taxon>Gammaproteobacteria</taxon>
        <taxon>Alteromonadales</taxon>
        <taxon>Psychromonadaceae</taxon>
        <taxon>Corallincola</taxon>
    </lineage>
</organism>
<sequence length="62" mass="7067">MSTAHYFDWQKEVAETLKDHYGVSDEVANHLPASLLEHQYFDDELSVDEAAKQLISDLTASR</sequence>
<dbReference type="EMBL" id="QPID01000006">
    <property type="protein sequence ID" value="RCU49492.1"/>
    <property type="molecule type" value="Genomic_DNA"/>
</dbReference>
<accession>A0A368NG06</accession>
<proteinExistence type="predicted"/>